<comment type="similarity">
    <text evidence="3">Belongs to the prokaryotic molybdopterin-containing oxidoreductase family.</text>
</comment>
<evidence type="ECO:0000256" key="9">
    <source>
        <dbReference type="ARBA" id="ARBA00023002"/>
    </source>
</evidence>
<keyword evidence="9" id="KW-0560">Oxidoreductase</keyword>
<dbReference type="PROSITE" id="PS51318">
    <property type="entry name" value="TAT"/>
    <property type="match status" value="1"/>
</dbReference>
<dbReference type="InterPro" id="IPR006656">
    <property type="entry name" value="Mopterin_OxRdtase"/>
</dbReference>
<reference evidence="13 14" key="1">
    <citation type="submission" date="2016-10" db="EMBL/GenBank/DDBJ databases">
        <authorList>
            <person name="Varghese N."/>
            <person name="Submissions S."/>
        </authorList>
    </citation>
    <scope>NUCLEOTIDE SEQUENCE [LARGE SCALE GENOMIC DNA]</scope>
    <source>
        <strain evidence="13 14">DSM 16392</strain>
    </source>
</reference>
<dbReference type="Pfam" id="PF00384">
    <property type="entry name" value="Molybdopterin"/>
    <property type="match status" value="1"/>
</dbReference>
<feature type="domain" description="Molybdopterin oxidoreductase" evidence="10">
    <location>
        <begin position="101"/>
        <end position="560"/>
    </location>
</feature>
<evidence type="ECO:0000313" key="13">
    <source>
        <dbReference type="EMBL" id="SFK25936.1"/>
    </source>
</evidence>
<dbReference type="NCBIfam" id="NF011682">
    <property type="entry name" value="PRK15102.1"/>
    <property type="match status" value="1"/>
</dbReference>
<evidence type="ECO:0000256" key="6">
    <source>
        <dbReference type="ARBA" id="ARBA00022723"/>
    </source>
</evidence>
<name>A0A1I3Y3V5_9HYPH</name>
<dbReference type="Pfam" id="PF18364">
    <property type="entry name" value="Molybdopterin_N"/>
    <property type="match status" value="1"/>
</dbReference>
<dbReference type="Pfam" id="PF01568">
    <property type="entry name" value="Molydop_binding"/>
    <property type="match status" value="1"/>
</dbReference>
<dbReference type="EC" id="1.7.2.3" evidence="4"/>
<keyword evidence="5" id="KW-0500">Molybdenum</keyword>
<dbReference type="Gene3D" id="3.40.50.740">
    <property type="match status" value="1"/>
</dbReference>
<dbReference type="InterPro" id="IPR041954">
    <property type="entry name" value="CT_DMSOR/BSOR/TMAOR"/>
</dbReference>
<evidence type="ECO:0000313" key="14">
    <source>
        <dbReference type="Proteomes" id="UP000199598"/>
    </source>
</evidence>
<evidence type="ECO:0000256" key="8">
    <source>
        <dbReference type="ARBA" id="ARBA00022764"/>
    </source>
</evidence>
<feature type="domain" description="Molybdopterin oxidoreductase N-terminal" evidence="12">
    <location>
        <begin position="58"/>
        <end position="97"/>
    </location>
</feature>
<feature type="domain" description="Molybdopterin dinucleotide-binding" evidence="11">
    <location>
        <begin position="680"/>
        <end position="800"/>
    </location>
</feature>
<keyword evidence="14" id="KW-1185">Reference proteome</keyword>
<dbReference type="Proteomes" id="UP000199598">
    <property type="component" value="Unassembled WGS sequence"/>
</dbReference>
<dbReference type="CDD" id="cd02769">
    <property type="entry name" value="MopB_DMSOR-BSOR-TMAOR"/>
    <property type="match status" value="1"/>
</dbReference>
<dbReference type="RefSeq" id="WP_093518382.1">
    <property type="nucleotide sequence ID" value="NZ_FOSK01000003.1"/>
</dbReference>
<comment type="caution">
    <text evidence="13">The sequence shown here is derived from an EMBL/GenBank/DDBJ whole genome shotgun (WGS) entry which is preliminary data.</text>
</comment>
<dbReference type="EMBL" id="FOSK01000003">
    <property type="protein sequence ID" value="SFK25936.1"/>
    <property type="molecule type" value="Genomic_DNA"/>
</dbReference>
<evidence type="ECO:0000256" key="3">
    <source>
        <dbReference type="ARBA" id="ARBA00010312"/>
    </source>
</evidence>
<dbReference type="Gene3D" id="3.40.228.10">
    <property type="entry name" value="Dimethylsulfoxide Reductase, domain 2"/>
    <property type="match status" value="1"/>
</dbReference>
<dbReference type="InterPro" id="IPR041460">
    <property type="entry name" value="Molybdopterin_N"/>
</dbReference>
<dbReference type="InterPro" id="IPR006655">
    <property type="entry name" value="Mopterin_OxRdtase_prok_CS"/>
</dbReference>
<dbReference type="Gene3D" id="3.90.55.10">
    <property type="entry name" value="Dimethylsulfoxide Reductase, domain 3"/>
    <property type="match status" value="1"/>
</dbReference>
<sequence length="823" mass="91328">MSAQNSMITENTRSTKGMTRRRFLSTLLSTSAIAFMGSPLLMKVAHAAAAGTKEVLNGAHWGLFRAVVKDGRFVEAKPFEHDIRPTSNITNTPELVYSPSRIKYPMVRRGFLENGPQANIEDRGKGEFVRVTWDQAFELVAKELSRVRDTFGPEAIYGGSPGWKSVGRFHNCRAGLYRLLNMNGGYTKGVGDYSTGAAQIIMTHIMGNPEVYAQMSSYETVLEHTDNIILWGCNPQETLNMGWVIPDHKGFTYLDQLRDAGKNVISIDPLMTESAKHLNAKWYAPRPGSDTATMMAIAHELIKTEKVDQDFLSEFTVGYEELKAYILGETDSIEKSPEWASELSELPAKDIREIAAQMANGTTMIMGGWSMQRADHGEQPHWMMVTLAAMLGQIGKPGGGFGYSWHYECAGVPSANNAIVPGLSGGKAPANMPPAMPVARITDALLNPGKTIDHNGRKYTYPEFKLIYWTGGNPLSHQQDRNRMLKAWQRPETIIVQDIFWTASAKFADIVLPATTAFERNDMEMGGGASGKYLFPMHQVVEPQFESKNDLDIYQGIAERLGFGDKYLEGKSEKDWLRELYGKALAQGKAKSLDMPGFDEFWSNPTSYVEFPTTEEAKQYTRHGDFRQDPLLEPLGTPSGLIEIYSKTVADMDYDDCKGHATWIEPVEWLGSEKARQYPLHMLSPHPVERIHSQTNNISTRNNYTIAGREPVWISEDDASARGITTGDVVRVFNERGETLAGAYVTADLREGVIRLREGGWYDPEEPGKIGSRCKYGHANTLTIDKGASKLSQATIANTCLVDIAKLEEEAPIVTAFDAPKGA</sequence>
<dbReference type="InterPro" id="IPR006657">
    <property type="entry name" value="MoPterin_dinucl-bd_dom"/>
</dbReference>
<keyword evidence="6" id="KW-0479">Metal-binding</keyword>
<keyword evidence="8" id="KW-0574">Periplasm</keyword>
<keyword evidence="7" id="KW-0732">Signal</keyword>
<dbReference type="PANTHER" id="PTHR43742">
    <property type="entry name" value="TRIMETHYLAMINE-N-OXIDE REDUCTASE"/>
    <property type="match status" value="1"/>
</dbReference>
<proteinExistence type="inferred from homology"/>
<dbReference type="SUPFAM" id="SSF53706">
    <property type="entry name" value="Formate dehydrogenase/DMSO reductase, domains 1-3"/>
    <property type="match status" value="1"/>
</dbReference>
<evidence type="ECO:0000259" key="12">
    <source>
        <dbReference type="Pfam" id="PF18364"/>
    </source>
</evidence>
<dbReference type="CDD" id="cd02793">
    <property type="entry name" value="MopB_CT_DMSOR-BSOR-TMAOR"/>
    <property type="match status" value="1"/>
</dbReference>
<protein>
    <recommendedName>
        <fullName evidence="4">trimethylamine-N-oxide reductase</fullName>
        <ecNumber evidence="4">1.7.2.3</ecNumber>
    </recommendedName>
</protein>
<dbReference type="PANTHER" id="PTHR43742:SF10">
    <property type="entry name" value="TRIMETHYLAMINE-N-OXIDE REDUCTASE 2"/>
    <property type="match status" value="1"/>
</dbReference>
<comment type="subcellular location">
    <subcellularLocation>
        <location evidence="2">Periplasm</location>
    </subcellularLocation>
</comment>
<evidence type="ECO:0000256" key="1">
    <source>
        <dbReference type="ARBA" id="ARBA00001942"/>
    </source>
</evidence>
<comment type="cofactor">
    <cofactor evidence="1">
        <name>Mo-bis(molybdopterin guanine dinucleotide)</name>
        <dbReference type="ChEBI" id="CHEBI:60539"/>
    </cofactor>
</comment>
<organism evidence="13 14">
    <name type="scientific">Pseudovibrio ascidiaceicola</name>
    <dbReference type="NCBI Taxonomy" id="285279"/>
    <lineage>
        <taxon>Bacteria</taxon>
        <taxon>Pseudomonadati</taxon>
        <taxon>Pseudomonadota</taxon>
        <taxon>Alphaproteobacteria</taxon>
        <taxon>Hyphomicrobiales</taxon>
        <taxon>Stappiaceae</taxon>
        <taxon>Pseudovibrio</taxon>
    </lineage>
</organism>
<dbReference type="PROSITE" id="PS00490">
    <property type="entry name" value="MOLYBDOPTERIN_PROK_2"/>
    <property type="match status" value="1"/>
</dbReference>
<dbReference type="InterPro" id="IPR050612">
    <property type="entry name" value="Prok_Mopterin_Oxidored"/>
</dbReference>
<evidence type="ECO:0000256" key="7">
    <source>
        <dbReference type="ARBA" id="ARBA00022729"/>
    </source>
</evidence>
<dbReference type="InterPro" id="IPR009010">
    <property type="entry name" value="Asp_de-COase-like_dom_sf"/>
</dbReference>
<dbReference type="InterPro" id="IPR006311">
    <property type="entry name" value="TAT_signal"/>
</dbReference>
<evidence type="ECO:0000256" key="4">
    <source>
        <dbReference type="ARBA" id="ARBA00011885"/>
    </source>
</evidence>
<dbReference type="Gene3D" id="2.40.40.20">
    <property type="match status" value="1"/>
</dbReference>
<dbReference type="SUPFAM" id="SSF50692">
    <property type="entry name" value="ADC-like"/>
    <property type="match status" value="1"/>
</dbReference>
<gene>
    <name evidence="13" type="ORF">SAMN04488518_103311</name>
</gene>
<evidence type="ECO:0000259" key="10">
    <source>
        <dbReference type="Pfam" id="PF00384"/>
    </source>
</evidence>
<accession>A0A1I3Y3V5</accession>
<evidence type="ECO:0000259" key="11">
    <source>
        <dbReference type="Pfam" id="PF01568"/>
    </source>
</evidence>
<dbReference type="PROSITE" id="PS00932">
    <property type="entry name" value="MOLYBDOPTERIN_PROK_3"/>
    <property type="match status" value="1"/>
</dbReference>
<evidence type="ECO:0000256" key="5">
    <source>
        <dbReference type="ARBA" id="ARBA00022505"/>
    </source>
</evidence>
<evidence type="ECO:0000256" key="2">
    <source>
        <dbReference type="ARBA" id="ARBA00004418"/>
    </source>
</evidence>
<dbReference type="NCBIfam" id="TIGR00509">
    <property type="entry name" value="bisC_fam"/>
    <property type="match status" value="1"/>
</dbReference>
<dbReference type="InterPro" id="IPR006658">
    <property type="entry name" value="BisC"/>
</dbReference>